<gene>
    <name evidence="1" type="ORF">ACFO0R_15795</name>
</gene>
<proteinExistence type="predicted"/>
<accession>A0ABV8ZXV0</accession>
<organism evidence="1 2">
    <name type="scientific">Chromobacterium aquaticum</name>
    <dbReference type="NCBI Taxonomy" id="467180"/>
    <lineage>
        <taxon>Bacteria</taxon>
        <taxon>Pseudomonadati</taxon>
        <taxon>Pseudomonadota</taxon>
        <taxon>Betaproteobacteria</taxon>
        <taxon>Neisseriales</taxon>
        <taxon>Chromobacteriaceae</taxon>
        <taxon>Chromobacterium</taxon>
    </lineage>
</organism>
<evidence type="ECO:0000313" key="1">
    <source>
        <dbReference type="EMBL" id="MFC4491073.1"/>
    </source>
</evidence>
<protein>
    <submittedName>
        <fullName evidence="1">Uncharacterized protein</fullName>
    </submittedName>
</protein>
<evidence type="ECO:0000313" key="2">
    <source>
        <dbReference type="Proteomes" id="UP001595999"/>
    </source>
</evidence>
<dbReference type="EMBL" id="JBHSEK010000010">
    <property type="protein sequence ID" value="MFC4491073.1"/>
    <property type="molecule type" value="Genomic_DNA"/>
</dbReference>
<name>A0ABV8ZXV0_9NEIS</name>
<reference evidence="2" key="1">
    <citation type="journal article" date="2019" name="Int. J. Syst. Evol. Microbiol.">
        <title>The Global Catalogue of Microorganisms (GCM) 10K type strain sequencing project: providing services to taxonomists for standard genome sequencing and annotation.</title>
        <authorList>
            <consortium name="The Broad Institute Genomics Platform"/>
            <consortium name="The Broad Institute Genome Sequencing Center for Infectious Disease"/>
            <person name="Wu L."/>
            <person name="Ma J."/>
        </authorList>
    </citation>
    <scope>NUCLEOTIDE SEQUENCE [LARGE SCALE GENOMIC DNA]</scope>
    <source>
        <strain evidence="2">CGMCC 4.7608</strain>
    </source>
</reference>
<comment type="caution">
    <text evidence="1">The sequence shown here is derived from an EMBL/GenBank/DDBJ whole genome shotgun (WGS) entry which is preliminary data.</text>
</comment>
<sequence>MAWLESRFEMEERDLVGGGIPMAQLKLELLATGVLLISVYEVDDEEAFFVYEARNDFDPDAVLAAAEASLDPVRLSVFKHVFFPATDDVEDGSEEGDG</sequence>
<dbReference type="RefSeq" id="WP_231464462.1">
    <property type="nucleotide sequence ID" value="NZ_JAJOHW010000136.1"/>
</dbReference>
<keyword evidence="2" id="KW-1185">Reference proteome</keyword>
<dbReference type="Proteomes" id="UP001595999">
    <property type="component" value="Unassembled WGS sequence"/>
</dbReference>